<proteinExistence type="predicted"/>
<feature type="region of interest" description="Disordered" evidence="1">
    <location>
        <begin position="51"/>
        <end position="151"/>
    </location>
</feature>
<feature type="compositionally biased region" description="Polar residues" evidence="1">
    <location>
        <begin position="255"/>
        <end position="272"/>
    </location>
</feature>
<accession>A0AAV5A5K6</accession>
<feature type="compositionally biased region" description="Acidic residues" evidence="1">
    <location>
        <begin position="55"/>
        <end position="66"/>
    </location>
</feature>
<dbReference type="Proteomes" id="UP001050691">
    <property type="component" value="Unassembled WGS sequence"/>
</dbReference>
<reference evidence="3" key="1">
    <citation type="submission" date="2021-10" db="EMBL/GenBank/DDBJ databases">
        <title>De novo Genome Assembly of Clathrus columnatus (Basidiomycota, Fungi) Using Illumina and Nanopore Sequence Data.</title>
        <authorList>
            <person name="Ogiso-Tanaka E."/>
            <person name="Itagaki H."/>
            <person name="Hosoya T."/>
            <person name="Hosaka K."/>
        </authorList>
    </citation>
    <scope>NUCLEOTIDE SEQUENCE</scope>
    <source>
        <strain evidence="3">MO-923</strain>
    </source>
</reference>
<protein>
    <submittedName>
        <fullName evidence="3">Uncharacterized protein</fullName>
    </submittedName>
</protein>
<sequence>MPIDVCVDDGGCRNANVPLNAISFPPTFDPSIQNVYNEYSTIIKTQKIKRQFNDGGDDSSGDDGDSGIDGSGFGGDGFGDDGDDDGNDGGDPFAGNDPSGGSGDDPFGGSDSDGTSGSNSDGSDNDPFNGDTGSNDDPIGSENGFPFDENTVQNVSNSTKKIIGIALGVTGGIYLLVYGTVLVVFLARQKRRKAWYGSVASFYRNGGDIQSVQPLLSTPVPQPMSSPAPPSFIGTINQQQSFMNEHSYPSYQSYNSASLEHQATPNTSQQPLYNPYDP</sequence>
<evidence type="ECO:0000256" key="2">
    <source>
        <dbReference type="SAM" id="Phobius"/>
    </source>
</evidence>
<keyword evidence="4" id="KW-1185">Reference proteome</keyword>
<dbReference type="EMBL" id="BPWL01000003">
    <property type="protein sequence ID" value="GJJ08291.1"/>
    <property type="molecule type" value="Genomic_DNA"/>
</dbReference>
<feature type="compositionally biased region" description="Acidic residues" evidence="1">
    <location>
        <begin position="78"/>
        <end position="88"/>
    </location>
</feature>
<evidence type="ECO:0000256" key="1">
    <source>
        <dbReference type="SAM" id="MobiDB-lite"/>
    </source>
</evidence>
<evidence type="ECO:0000313" key="3">
    <source>
        <dbReference type="EMBL" id="GJJ08291.1"/>
    </source>
</evidence>
<name>A0AAV5A5K6_9AGAM</name>
<feature type="compositionally biased region" description="Low complexity" evidence="1">
    <location>
        <begin position="104"/>
        <end position="131"/>
    </location>
</feature>
<feature type="transmembrane region" description="Helical" evidence="2">
    <location>
        <begin position="162"/>
        <end position="187"/>
    </location>
</feature>
<keyword evidence="2" id="KW-0812">Transmembrane</keyword>
<keyword evidence="2" id="KW-0472">Membrane</keyword>
<evidence type="ECO:0000313" key="4">
    <source>
        <dbReference type="Proteomes" id="UP001050691"/>
    </source>
</evidence>
<organism evidence="3 4">
    <name type="scientific">Clathrus columnatus</name>
    <dbReference type="NCBI Taxonomy" id="1419009"/>
    <lineage>
        <taxon>Eukaryota</taxon>
        <taxon>Fungi</taxon>
        <taxon>Dikarya</taxon>
        <taxon>Basidiomycota</taxon>
        <taxon>Agaricomycotina</taxon>
        <taxon>Agaricomycetes</taxon>
        <taxon>Phallomycetidae</taxon>
        <taxon>Phallales</taxon>
        <taxon>Clathraceae</taxon>
        <taxon>Clathrus</taxon>
    </lineage>
</organism>
<keyword evidence="2" id="KW-1133">Transmembrane helix</keyword>
<dbReference type="AlphaFoldDB" id="A0AAV5A5K6"/>
<gene>
    <name evidence="3" type="ORF">Clacol_002502</name>
</gene>
<feature type="region of interest" description="Disordered" evidence="1">
    <location>
        <begin position="255"/>
        <end position="278"/>
    </location>
</feature>
<comment type="caution">
    <text evidence="3">The sequence shown here is derived from an EMBL/GenBank/DDBJ whole genome shotgun (WGS) entry which is preliminary data.</text>
</comment>
<feature type="compositionally biased region" description="Gly residues" evidence="1">
    <location>
        <begin position="67"/>
        <end position="77"/>
    </location>
</feature>